<gene>
    <name evidence="1" type="ORF">CCY01nite_00920</name>
</gene>
<comment type="caution">
    <text evidence="1">The sequence shown here is derived from an EMBL/GenBank/DDBJ whole genome shotgun (WGS) entry which is preliminary data.</text>
</comment>
<dbReference type="InterPro" id="IPR022385">
    <property type="entry name" value="Rhs_assc_core"/>
</dbReference>
<dbReference type="AlphaFoldDB" id="A0A512RDR4"/>
<evidence type="ECO:0000313" key="1">
    <source>
        <dbReference type="EMBL" id="GEP93832.1"/>
    </source>
</evidence>
<dbReference type="EMBL" id="BKAU01000001">
    <property type="protein sequence ID" value="GEP93832.1"/>
    <property type="molecule type" value="Genomic_DNA"/>
</dbReference>
<protein>
    <recommendedName>
        <fullName evidence="3">RHS repeat-associated core domain-containing protein</fullName>
    </recommendedName>
</protein>
<dbReference type="Proteomes" id="UP000321436">
    <property type="component" value="Unassembled WGS sequence"/>
</dbReference>
<evidence type="ECO:0000313" key="2">
    <source>
        <dbReference type="Proteomes" id="UP000321436"/>
    </source>
</evidence>
<accession>A0A512RDR4</accession>
<proteinExistence type="predicted"/>
<sequence>MLEETHYYPFGLTMAGISAKAPGKLENKNEKFQGQPLDDELGLHWYGFKWRNHDPQIGRFIQIDPLASDYVHNAPYAFSENKVIAHVELEGLESVGYLKAQLWQSAGVTSTTARNIENTANTALKEIKPYAEGAATGFKYAGITAGILLGGPAGIILGIPALGLTLTKDIAQAVNPDNPKVEAIPEGLGETVGLVADKTTEVATGQSTNGLLQDVGGLLETVLTGTKDLLKKAKPNQSDALVAIDKTKTATDTYKDGKKVVIKIDQAIEQKKDEKKEGN</sequence>
<keyword evidence="2" id="KW-1185">Reference proteome</keyword>
<dbReference type="RefSeq" id="WP_262713297.1">
    <property type="nucleotide sequence ID" value="NZ_BKAU01000001.1"/>
</dbReference>
<reference evidence="1 2" key="1">
    <citation type="submission" date="2019-07" db="EMBL/GenBank/DDBJ databases">
        <title>Whole genome shotgun sequence of Chitinophaga cymbidii NBRC 109752.</title>
        <authorList>
            <person name="Hosoyama A."/>
            <person name="Uohara A."/>
            <person name="Ohji S."/>
            <person name="Ichikawa N."/>
        </authorList>
    </citation>
    <scope>NUCLEOTIDE SEQUENCE [LARGE SCALE GENOMIC DNA]</scope>
    <source>
        <strain evidence="1 2">NBRC 109752</strain>
    </source>
</reference>
<organism evidence="1 2">
    <name type="scientific">Chitinophaga cymbidii</name>
    <dbReference type="NCBI Taxonomy" id="1096750"/>
    <lineage>
        <taxon>Bacteria</taxon>
        <taxon>Pseudomonadati</taxon>
        <taxon>Bacteroidota</taxon>
        <taxon>Chitinophagia</taxon>
        <taxon>Chitinophagales</taxon>
        <taxon>Chitinophagaceae</taxon>
        <taxon>Chitinophaga</taxon>
    </lineage>
</organism>
<dbReference type="Gene3D" id="2.180.10.10">
    <property type="entry name" value="RHS repeat-associated core"/>
    <property type="match status" value="1"/>
</dbReference>
<name>A0A512RDR4_9BACT</name>
<evidence type="ECO:0008006" key="3">
    <source>
        <dbReference type="Google" id="ProtNLM"/>
    </source>
</evidence>
<dbReference type="NCBIfam" id="TIGR03696">
    <property type="entry name" value="Rhs_assc_core"/>
    <property type="match status" value="1"/>
</dbReference>